<dbReference type="CDD" id="cd09804">
    <property type="entry name" value="Dcp1"/>
    <property type="match status" value="1"/>
</dbReference>
<evidence type="ECO:0000259" key="7">
    <source>
        <dbReference type="Pfam" id="PF16741"/>
    </source>
</evidence>
<reference evidence="8 9" key="1">
    <citation type="journal article" date="2006" name="Science">
        <title>Phytophthora genome sequences uncover evolutionary origins and mechanisms of pathogenesis.</title>
        <authorList>
            <person name="Tyler B.M."/>
            <person name="Tripathy S."/>
            <person name="Zhang X."/>
            <person name="Dehal P."/>
            <person name="Jiang R.H."/>
            <person name="Aerts A."/>
            <person name="Arredondo F.D."/>
            <person name="Baxter L."/>
            <person name="Bensasson D."/>
            <person name="Beynon J.L."/>
            <person name="Chapman J."/>
            <person name="Damasceno C.M."/>
            <person name="Dorrance A.E."/>
            <person name="Dou D."/>
            <person name="Dickerman A.W."/>
            <person name="Dubchak I.L."/>
            <person name="Garbelotto M."/>
            <person name="Gijzen M."/>
            <person name="Gordon S.G."/>
            <person name="Govers F."/>
            <person name="Grunwald N.J."/>
            <person name="Huang W."/>
            <person name="Ivors K.L."/>
            <person name="Jones R.W."/>
            <person name="Kamoun S."/>
            <person name="Krampis K."/>
            <person name="Lamour K.H."/>
            <person name="Lee M.K."/>
            <person name="McDonald W.H."/>
            <person name="Medina M."/>
            <person name="Meijer H.J."/>
            <person name="Nordberg E.K."/>
            <person name="Maclean D.J."/>
            <person name="Ospina-Giraldo M.D."/>
            <person name="Morris P.F."/>
            <person name="Phuntumart V."/>
            <person name="Putnam N.H."/>
            <person name="Rash S."/>
            <person name="Rose J.K."/>
            <person name="Sakihama Y."/>
            <person name="Salamov A.A."/>
            <person name="Savidor A."/>
            <person name="Scheuring C.F."/>
            <person name="Smith B.M."/>
            <person name="Sobral B.W."/>
            <person name="Terry A."/>
            <person name="Torto-Alalibo T.A."/>
            <person name="Win J."/>
            <person name="Xu Z."/>
            <person name="Zhang H."/>
            <person name="Grigoriev I.V."/>
            <person name="Rokhsar D.S."/>
            <person name="Boore J.L."/>
        </authorList>
    </citation>
    <scope>NUCLEOTIDE SEQUENCE [LARGE SCALE GENOMIC DNA]</scope>
    <source>
        <strain evidence="8 9">P6497</strain>
    </source>
</reference>
<dbReference type="GeneID" id="20655479"/>
<sequence>MATDGVHVDRAQSNAMNLQVLKRQDADVMEIVDTASHVVMYEFDQDAQSWKRKDVEGCLFVVKRSSSPRFQIFVNNRLSTTNMTLPLDERLEVDNVDSFLILRSPDSAYSSGYAIYGIWFFPEEDRGKILQLLQRLIQSLKVPQSAAIADATPTKQQPAKAQSPVQTQTKPKQQQQTSQAPQQTEQQQQQERPPSQSRNRGRSRNKRDDSKRRGANAAANPTAILQRSPKGKRSNSSSSSGGSANGSTKQEPAPVVASTSGMVPISKADGIAAGEAIMGMFAQNQPQQQKQQQSTASSVSKEQLKQTLIGLLDDAQFFDQIYHAYVDRVSKRG</sequence>
<organism evidence="8 9">
    <name type="scientific">Phytophthora sojae (strain P6497)</name>
    <name type="common">Soybean stem and root rot agent</name>
    <name type="synonym">Phytophthora megasperma f. sp. glycines</name>
    <dbReference type="NCBI Taxonomy" id="1094619"/>
    <lineage>
        <taxon>Eukaryota</taxon>
        <taxon>Sar</taxon>
        <taxon>Stramenopiles</taxon>
        <taxon>Oomycota</taxon>
        <taxon>Peronosporomycetes</taxon>
        <taxon>Peronosporales</taxon>
        <taxon>Peronosporaceae</taxon>
        <taxon>Phytophthora</taxon>
    </lineage>
</organism>
<feature type="region of interest" description="Disordered" evidence="6">
    <location>
        <begin position="150"/>
        <end position="261"/>
    </location>
</feature>
<dbReference type="InParanoid" id="G4YS21"/>
<dbReference type="EMBL" id="JH159152">
    <property type="protein sequence ID" value="EGZ24158.1"/>
    <property type="molecule type" value="Genomic_DNA"/>
</dbReference>
<dbReference type="GO" id="GO:0008047">
    <property type="term" value="F:enzyme activator activity"/>
    <property type="evidence" value="ECO:0007669"/>
    <property type="project" value="InterPro"/>
</dbReference>
<dbReference type="SUPFAM" id="SSF50729">
    <property type="entry name" value="PH domain-like"/>
    <property type="match status" value="1"/>
</dbReference>
<proteinExistence type="inferred from homology"/>
<dbReference type="InterPro" id="IPR031953">
    <property type="entry name" value="mRNA_decap_C"/>
</dbReference>
<comment type="similarity">
    <text evidence="2">Belongs to the DCP1 family.</text>
</comment>
<keyword evidence="9" id="KW-1185">Reference proteome</keyword>
<dbReference type="GO" id="GO:0000290">
    <property type="term" value="P:deadenylation-dependent decapping of nuclear-transcribed mRNA"/>
    <property type="evidence" value="ECO:0007669"/>
    <property type="project" value="InterPro"/>
</dbReference>
<keyword evidence="5" id="KW-0866">Nonsense-mediated mRNA decay</keyword>
<dbReference type="Gene3D" id="2.30.29.30">
    <property type="entry name" value="Pleckstrin-homology domain (PH domain)/Phosphotyrosine-binding domain (PTB)"/>
    <property type="match status" value="1"/>
</dbReference>
<evidence type="ECO:0000256" key="3">
    <source>
        <dbReference type="ARBA" id="ARBA00022490"/>
    </source>
</evidence>
<name>G4YS21_PHYSP</name>
<dbReference type="Pfam" id="PF06058">
    <property type="entry name" value="DCP1"/>
    <property type="match status" value="1"/>
</dbReference>
<dbReference type="PANTHER" id="PTHR16290:SF0">
    <property type="entry name" value="DECAPPING PROTEIN 1, ISOFORM A"/>
    <property type="match status" value="1"/>
</dbReference>
<evidence type="ECO:0000256" key="5">
    <source>
        <dbReference type="ARBA" id="ARBA00023161"/>
    </source>
</evidence>
<evidence type="ECO:0000256" key="2">
    <source>
        <dbReference type="ARBA" id="ARBA00008778"/>
    </source>
</evidence>
<dbReference type="SMR" id="G4YS21"/>
<feature type="compositionally biased region" description="Low complexity" evidence="6">
    <location>
        <begin position="162"/>
        <end position="198"/>
    </location>
</feature>
<evidence type="ECO:0000313" key="9">
    <source>
        <dbReference type="Proteomes" id="UP000002640"/>
    </source>
</evidence>
<dbReference type="InterPro" id="IPR011993">
    <property type="entry name" value="PH-like_dom_sf"/>
</dbReference>
<keyword evidence="3" id="KW-0963">Cytoplasm</keyword>
<evidence type="ECO:0000256" key="4">
    <source>
        <dbReference type="ARBA" id="ARBA00022664"/>
    </source>
</evidence>
<dbReference type="GO" id="GO:0000932">
    <property type="term" value="C:P-body"/>
    <property type="evidence" value="ECO:0007669"/>
    <property type="project" value="TreeGrafter"/>
</dbReference>
<evidence type="ECO:0000256" key="1">
    <source>
        <dbReference type="ARBA" id="ARBA00004496"/>
    </source>
</evidence>
<dbReference type="OMA" id="HLMQTDD"/>
<dbReference type="GO" id="GO:0000184">
    <property type="term" value="P:nuclear-transcribed mRNA catabolic process, nonsense-mediated decay"/>
    <property type="evidence" value="ECO:0007669"/>
    <property type="project" value="UniProtKB-KW"/>
</dbReference>
<dbReference type="GO" id="GO:0006397">
    <property type="term" value="P:mRNA processing"/>
    <property type="evidence" value="ECO:0007669"/>
    <property type="project" value="UniProtKB-KW"/>
</dbReference>
<evidence type="ECO:0000313" key="8">
    <source>
        <dbReference type="EMBL" id="EGZ24158.1"/>
    </source>
</evidence>
<dbReference type="GO" id="GO:0031087">
    <property type="term" value="P:deadenylation-independent decapping of nuclear-transcribed mRNA"/>
    <property type="evidence" value="ECO:0007669"/>
    <property type="project" value="TreeGrafter"/>
</dbReference>
<dbReference type="STRING" id="1094619.G4YS21"/>
<dbReference type="AlphaFoldDB" id="G4YS21"/>
<dbReference type="RefSeq" id="XP_009519446.1">
    <property type="nucleotide sequence ID" value="XM_009521151.1"/>
</dbReference>
<evidence type="ECO:0000256" key="6">
    <source>
        <dbReference type="SAM" id="MobiDB-lite"/>
    </source>
</evidence>
<comment type="subcellular location">
    <subcellularLocation>
        <location evidence="1">Cytoplasm</location>
    </subcellularLocation>
</comment>
<dbReference type="FunFam" id="2.30.29.30:FF:000500">
    <property type="entry name" value="mRNA-decapping enzyme 1B"/>
    <property type="match status" value="1"/>
</dbReference>
<feature type="compositionally biased region" description="Low complexity" evidence="6">
    <location>
        <begin position="234"/>
        <end position="247"/>
    </location>
</feature>
<dbReference type="InterPro" id="IPR010334">
    <property type="entry name" value="Dcp1"/>
</dbReference>
<keyword evidence="4" id="KW-0507">mRNA processing</keyword>
<gene>
    <name evidence="8" type="ORF">PHYSODRAFT_482317</name>
</gene>
<dbReference type="Proteomes" id="UP000002640">
    <property type="component" value="Unassembled WGS sequence"/>
</dbReference>
<accession>G4YS21</accession>
<protein>
    <recommendedName>
        <fullName evidence="7">mRNA-decapping enzyme C-terminal domain-containing protein</fullName>
    </recommendedName>
</protein>
<feature type="domain" description="mRNA-decapping enzyme C-terminal" evidence="7">
    <location>
        <begin position="298"/>
        <end position="332"/>
    </location>
</feature>
<dbReference type="GO" id="GO:0003729">
    <property type="term" value="F:mRNA binding"/>
    <property type="evidence" value="ECO:0007669"/>
    <property type="project" value="TreeGrafter"/>
</dbReference>
<dbReference type="KEGG" id="psoj:PHYSODRAFT_482317"/>
<dbReference type="PANTHER" id="PTHR16290">
    <property type="entry name" value="TRANSCRIPTION FACTOR SMIF DECAPPING ENZYME DCP1"/>
    <property type="match status" value="1"/>
</dbReference>
<dbReference type="Pfam" id="PF16741">
    <property type="entry name" value="mRNA_decap_C"/>
    <property type="match status" value="1"/>
</dbReference>
<dbReference type="Gene3D" id="6.10.140.2030">
    <property type="match status" value="1"/>
</dbReference>